<dbReference type="AlphaFoldDB" id="A0A843TRW4"/>
<evidence type="ECO:0000256" key="7">
    <source>
        <dbReference type="ARBA" id="ARBA00023033"/>
    </source>
</evidence>
<dbReference type="PRINTS" id="PR00463">
    <property type="entry name" value="EP450I"/>
</dbReference>
<keyword evidence="4 8" id="KW-0479">Metal-binding</keyword>
<dbReference type="InterPro" id="IPR017972">
    <property type="entry name" value="Cyt_P450_CS"/>
</dbReference>
<dbReference type="Pfam" id="PF00067">
    <property type="entry name" value="p450"/>
    <property type="match status" value="1"/>
</dbReference>
<dbReference type="InterPro" id="IPR036396">
    <property type="entry name" value="Cyt_P450_sf"/>
</dbReference>
<keyword evidence="6 8" id="KW-0408">Iron</keyword>
<evidence type="ECO:0000256" key="4">
    <source>
        <dbReference type="ARBA" id="ARBA00022723"/>
    </source>
</evidence>
<evidence type="ECO:0000256" key="3">
    <source>
        <dbReference type="ARBA" id="ARBA00022617"/>
    </source>
</evidence>
<name>A0A843TRW4_COLES</name>
<comment type="cofactor">
    <cofactor evidence="1 8">
        <name>heme</name>
        <dbReference type="ChEBI" id="CHEBI:30413"/>
    </cofactor>
</comment>
<dbReference type="GO" id="GO:0004497">
    <property type="term" value="F:monooxygenase activity"/>
    <property type="evidence" value="ECO:0007669"/>
    <property type="project" value="UniProtKB-KW"/>
</dbReference>
<dbReference type="PANTHER" id="PTHR47951:SF3">
    <property type="entry name" value="CYTOCHROME P450, FAMILY 706, SUBFAMILY A, POLYPEPTIDE 4"/>
    <property type="match status" value="1"/>
</dbReference>
<keyword evidence="3 8" id="KW-0349">Heme</keyword>
<reference evidence="10" key="1">
    <citation type="submission" date="2017-07" db="EMBL/GenBank/DDBJ databases">
        <title>Taro Niue Genome Assembly and Annotation.</title>
        <authorList>
            <person name="Atibalentja N."/>
            <person name="Keating K."/>
            <person name="Fields C.J."/>
        </authorList>
    </citation>
    <scope>NUCLEOTIDE SEQUENCE</scope>
    <source>
        <strain evidence="10">Niue_2</strain>
        <tissue evidence="10">Leaf</tissue>
    </source>
</reference>
<evidence type="ECO:0000256" key="9">
    <source>
        <dbReference type="RuleBase" id="RU000461"/>
    </source>
</evidence>
<gene>
    <name evidence="10" type="ORF">Taro_006668</name>
</gene>
<dbReference type="EMBL" id="NMUH01000201">
    <property type="protein sequence ID" value="MQL74328.1"/>
    <property type="molecule type" value="Genomic_DNA"/>
</dbReference>
<keyword evidence="5 9" id="KW-0560">Oxidoreductase</keyword>
<sequence>MFSPMLRHSAQLATDLSIGVSPRRAHSAGFAGQVGRSRAASHVGQARLKRIHRLGRLGSVWREAPQRSPRLEPSYNLVGAGIDTTTTTVEWAMAELLHNPHMMARAKEEIEAVVGKDGTMEESHLLVLHYLDAVVKEVLRLHPVLPLLVPHRPSSTCTVAGYKIPEGTKVFINVWAIHRDPQFWEDASKFEPERFLSGGGCKVDYTGNSFHYLPFGAGRRICPGVSLGEKMVKLILASLLHRIDWSLPDEVKLDLSEKFGIVMKKEQALVAVPTLQ</sequence>
<evidence type="ECO:0000256" key="8">
    <source>
        <dbReference type="PIRSR" id="PIRSR602401-1"/>
    </source>
</evidence>
<dbReference type="OrthoDB" id="6764281at2759"/>
<protein>
    <submittedName>
        <fullName evidence="10">Uncharacterized protein</fullName>
    </submittedName>
</protein>
<comment type="similarity">
    <text evidence="2 9">Belongs to the cytochrome P450 family.</text>
</comment>
<organism evidence="10 11">
    <name type="scientific">Colocasia esculenta</name>
    <name type="common">Wild taro</name>
    <name type="synonym">Arum esculentum</name>
    <dbReference type="NCBI Taxonomy" id="4460"/>
    <lineage>
        <taxon>Eukaryota</taxon>
        <taxon>Viridiplantae</taxon>
        <taxon>Streptophyta</taxon>
        <taxon>Embryophyta</taxon>
        <taxon>Tracheophyta</taxon>
        <taxon>Spermatophyta</taxon>
        <taxon>Magnoliopsida</taxon>
        <taxon>Liliopsida</taxon>
        <taxon>Araceae</taxon>
        <taxon>Aroideae</taxon>
        <taxon>Colocasieae</taxon>
        <taxon>Colocasia</taxon>
    </lineage>
</organism>
<dbReference type="Gene3D" id="1.10.630.10">
    <property type="entry name" value="Cytochrome P450"/>
    <property type="match status" value="1"/>
</dbReference>
<proteinExistence type="inferred from homology"/>
<evidence type="ECO:0000313" key="11">
    <source>
        <dbReference type="Proteomes" id="UP000652761"/>
    </source>
</evidence>
<evidence type="ECO:0000313" key="10">
    <source>
        <dbReference type="EMBL" id="MQL74328.1"/>
    </source>
</evidence>
<evidence type="ECO:0000256" key="1">
    <source>
        <dbReference type="ARBA" id="ARBA00001971"/>
    </source>
</evidence>
<keyword evidence="7 9" id="KW-0503">Monooxygenase</keyword>
<dbReference type="PROSITE" id="PS00086">
    <property type="entry name" value="CYTOCHROME_P450"/>
    <property type="match status" value="1"/>
</dbReference>
<dbReference type="InterPro" id="IPR002401">
    <property type="entry name" value="Cyt_P450_E_grp-I"/>
</dbReference>
<keyword evidence="11" id="KW-1185">Reference proteome</keyword>
<dbReference type="InterPro" id="IPR001128">
    <property type="entry name" value="Cyt_P450"/>
</dbReference>
<accession>A0A843TRW4</accession>
<dbReference type="SUPFAM" id="SSF48264">
    <property type="entry name" value="Cytochrome P450"/>
    <property type="match status" value="1"/>
</dbReference>
<comment type="caution">
    <text evidence="10">The sequence shown here is derived from an EMBL/GenBank/DDBJ whole genome shotgun (WGS) entry which is preliminary data.</text>
</comment>
<dbReference type="GO" id="GO:0005506">
    <property type="term" value="F:iron ion binding"/>
    <property type="evidence" value="ECO:0007669"/>
    <property type="project" value="InterPro"/>
</dbReference>
<evidence type="ECO:0000256" key="5">
    <source>
        <dbReference type="ARBA" id="ARBA00023002"/>
    </source>
</evidence>
<dbReference type="PRINTS" id="PR00385">
    <property type="entry name" value="P450"/>
</dbReference>
<dbReference type="PANTHER" id="PTHR47951">
    <property type="entry name" value="OS08G0547900 PROTEIN"/>
    <property type="match status" value="1"/>
</dbReference>
<dbReference type="Proteomes" id="UP000652761">
    <property type="component" value="Unassembled WGS sequence"/>
</dbReference>
<evidence type="ECO:0000256" key="6">
    <source>
        <dbReference type="ARBA" id="ARBA00023004"/>
    </source>
</evidence>
<dbReference type="GO" id="GO:0020037">
    <property type="term" value="F:heme binding"/>
    <property type="evidence" value="ECO:0007669"/>
    <property type="project" value="InterPro"/>
</dbReference>
<evidence type="ECO:0000256" key="2">
    <source>
        <dbReference type="ARBA" id="ARBA00010617"/>
    </source>
</evidence>
<feature type="binding site" description="axial binding residue" evidence="8">
    <location>
        <position position="222"/>
    </location>
    <ligand>
        <name>heme</name>
        <dbReference type="ChEBI" id="CHEBI:30413"/>
    </ligand>
    <ligandPart>
        <name>Fe</name>
        <dbReference type="ChEBI" id="CHEBI:18248"/>
    </ligandPart>
</feature>
<dbReference type="FunFam" id="1.10.630.10:FF:000126">
    <property type="entry name" value="Predicted protein"/>
    <property type="match status" value="1"/>
</dbReference>
<dbReference type="GO" id="GO:0016705">
    <property type="term" value="F:oxidoreductase activity, acting on paired donors, with incorporation or reduction of molecular oxygen"/>
    <property type="evidence" value="ECO:0007669"/>
    <property type="project" value="InterPro"/>
</dbReference>